<feature type="compositionally biased region" description="Low complexity" evidence="1">
    <location>
        <begin position="162"/>
        <end position="178"/>
    </location>
</feature>
<feature type="region of interest" description="Disordered" evidence="1">
    <location>
        <begin position="1"/>
        <end position="84"/>
    </location>
</feature>
<evidence type="ECO:0000256" key="1">
    <source>
        <dbReference type="SAM" id="MobiDB-lite"/>
    </source>
</evidence>
<comment type="caution">
    <text evidence="2">The sequence shown here is derived from an EMBL/GenBank/DDBJ whole genome shotgun (WGS) entry which is preliminary data.</text>
</comment>
<dbReference type="Proteomes" id="UP001597058">
    <property type="component" value="Unassembled WGS sequence"/>
</dbReference>
<feature type="compositionally biased region" description="Low complexity" evidence="1">
    <location>
        <begin position="396"/>
        <end position="419"/>
    </location>
</feature>
<dbReference type="EMBL" id="JBHTMM010000057">
    <property type="protein sequence ID" value="MFD1310617.1"/>
    <property type="molecule type" value="Genomic_DNA"/>
</dbReference>
<feature type="compositionally biased region" description="Low complexity" evidence="1">
    <location>
        <begin position="433"/>
        <end position="450"/>
    </location>
</feature>
<protein>
    <recommendedName>
        <fullName evidence="4">Syndecan 1</fullName>
    </recommendedName>
</protein>
<feature type="non-terminal residue" evidence="2">
    <location>
        <position position="531"/>
    </location>
</feature>
<feature type="compositionally biased region" description="Gly residues" evidence="1">
    <location>
        <begin position="420"/>
        <end position="429"/>
    </location>
</feature>
<feature type="compositionally biased region" description="Low complexity" evidence="1">
    <location>
        <begin position="361"/>
        <end position="376"/>
    </location>
</feature>
<feature type="compositionally biased region" description="Basic and acidic residues" evidence="1">
    <location>
        <begin position="451"/>
        <end position="463"/>
    </location>
</feature>
<evidence type="ECO:0000313" key="3">
    <source>
        <dbReference type="Proteomes" id="UP001597058"/>
    </source>
</evidence>
<sequence length="531" mass="50371">MGIFDRLRSGGRDRSTRDAAFAGSPGVPVPDDGMAPRTGSRVSPSAGSGAGDTGEGGGARAVRPAAWPSLPPIQRATAGRGSVADSGFGGRLTTWQNPSFTGTLSHAVLDGAPGGLVRGVLATPALPASGLELPSLSLPVATPAESADRTGAPSARHASLPVVAAGPTGPRVAAVPPAATRPPAPTGLTRAPTRPAVQRRALPVVTPSVPRRTENGPSVTPASAAAGGAHSGSVSPYASSPATPSTDGPSTAPPAAGPMPTSTGPAVIPAGPGPAVQGPVDSAPGGSPADAGRSAPSVSVPRSSYGVAATGPVLPVQRRTSGGTGRTVPGASAADTSAAVSAAPKPPADVPTAGKPRRRSALGAPLSSPASNAAPPVRLDSPAAGPDSGQSAPVRGTGTPAGQPGAPGGAAASGTASAGAGSGLSGGGLPVQRAVSSGAPAPAASRTPSADSDRQRVPGRDGSEPSSAPAVPSRPPVRALTPARALTSALPAVPPATAVQRRTAPAAVPLRRTTAADGLPGGGGSGGGPSA</sequence>
<feature type="compositionally biased region" description="Low complexity" evidence="1">
    <location>
        <begin position="465"/>
        <end position="479"/>
    </location>
</feature>
<feature type="compositionally biased region" description="Low complexity" evidence="1">
    <location>
        <begin position="216"/>
        <end position="246"/>
    </location>
</feature>
<evidence type="ECO:0000313" key="2">
    <source>
        <dbReference type="EMBL" id="MFD1310617.1"/>
    </source>
</evidence>
<name>A0ABW3XM80_9ACTN</name>
<feature type="region of interest" description="Disordered" evidence="1">
    <location>
        <begin position="162"/>
        <end position="531"/>
    </location>
</feature>
<gene>
    <name evidence="2" type="ORF">ACFQ5X_32865</name>
</gene>
<organism evidence="2 3">
    <name type="scientific">Streptomyces kaempferi</name>
    <dbReference type="NCBI Taxonomy" id="333725"/>
    <lineage>
        <taxon>Bacteria</taxon>
        <taxon>Bacillati</taxon>
        <taxon>Actinomycetota</taxon>
        <taxon>Actinomycetes</taxon>
        <taxon>Kitasatosporales</taxon>
        <taxon>Streptomycetaceae</taxon>
        <taxon>Streptomyces</taxon>
    </lineage>
</organism>
<feature type="compositionally biased region" description="Low complexity" evidence="1">
    <location>
        <begin position="331"/>
        <end position="343"/>
    </location>
</feature>
<feature type="compositionally biased region" description="Basic and acidic residues" evidence="1">
    <location>
        <begin position="1"/>
        <end position="17"/>
    </location>
</feature>
<feature type="compositionally biased region" description="Gly residues" evidence="1">
    <location>
        <begin position="519"/>
        <end position="531"/>
    </location>
</feature>
<evidence type="ECO:0008006" key="4">
    <source>
        <dbReference type="Google" id="ProtNLM"/>
    </source>
</evidence>
<accession>A0ABW3XM80</accession>
<feature type="compositionally biased region" description="Low complexity" evidence="1">
    <location>
        <begin position="186"/>
        <end position="196"/>
    </location>
</feature>
<feature type="compositionally biased region" description="Gly residues" evidence="1">
    <location>
        <begin position="48"/>
        <end position="59"/>
    </location>
</feature>
<reference evidence="3" key="1">
    <citation type="journal article" date="2019" name="Int. J. Syst. Evol. Microbiol.">
        <title>The Global Catalogue of Microorganisms (GCM) 10K type strain sequencing project: providing services to taxonomists for standard genome sequencing and annotation.</title>
        <authorList>
            <consortium name="The Broad Institute Genomics Platform"/>
            <consortium name="The Broad Institute Genome Sequencing Center for Infectious Disease"/>
            <person name="Wu L."/>
            <person name="Ma J."/>
        </authorList>
    </citation>
    <scope>NUCLEOTIDE SEQUENCE [LARGE SCALE GENOMIC DNA]</scope>
    <source>
        <strain evidence="3">CGMCC 4.7020</strain>
    </source>
</reference>
<proteinExistence type="predicted"/>
<feature type="compositionally biased region" description="Low complexity" evidence="1">
    <location>
        <begin position="264"/>
        <end position="280"/>
    </location>
</feature>
<keyword evidence="3" id="KW-1185">Reference proteome</keyword>
<feature type="compositionally biased region" description="Low complexity" evidence="1">
    <location>
        <begin position="293"/>
        <end position="304"/>
    </location>
</feature>